<dbReference type="PANTHER" id="PTHR10992:SF1025">
    <property type="entry name" value="METHYLESTERASE 15, CHLOROPLASTIC-RELATED"/>
    <property type="match status" value="1"/>
</dbReference>
<dbReference type="GO" id="GO:0080032">
    <property type="term" value="F:methyl jasmonate esterase activity"/>
    <property type="evidence" value="ECO:0007669"/>
    <property type="project" value="TreeGrafter"/>
</dbReference>
<dbReference type="GO" id="GO:0009696">
    <property type="term" value="P:salicylic acid metabolic process"/>
    <property type="evidence" value="ECO:0007669"/>
    <property type="project" value="TreeGrafter"/>
</dbReference>
<dbReference type="Gene3D" id="3.40.50.1820">
    <property type="entry name" value="alpha/beta hydrolase"/>
    <property type="match status" value="1"/>
</dbReference>
<dbReference type="Proteomes" id="UP001497516">
    <property type="component" value="Chromosome 10"/>
</dbReference>
<reference evidence="3 4" key="1">
    <citation type="submission" date="2024-04" db="EMBL/GenBank/DDBJ databases">
        <authorList>
            <person name="Fracassetti M."/>
        </authorList>
    </citation>
    <scope>NUCLEOTIDE SEQUENCE [LARGE SCALE GENOMIC DNA]</scope>
</reference>
<evidence type="ECO:0000313" key="4">
    <source>
        <dbReference type="Proteomes" id="UP001497516"/>
    </source>
</evidence>
<organism evidence="3 4">
    <name type="scientific">Linum trigynum</name>
    <dbReference type="NCBI Taxonomy" id="586398"/>
    <lineage>
        <taxon>Eukaryota</taxon>
        <taxon>Viridiplantae</taxon>
        <taxon>Streptophyta</taxon>
        <taxon>Embryophyta</taxon>
        <taxon>Tracheophyta</taxon>
        <taxon>Spermatophyta</taxon>
        <taxon>Magnoliopsida</taxon>
        <taxon>eudicotyledons</taxon>
        <taxon>Gunneridae</taxon>
        <taxon>Pentapetalae</taxon>
        <taxon>rosids</taxon>
        <taxon>fabids</taxon>
        <taxon>Malpighiales</taxon>
        <taxon>Linaceae</taxon>
        <taxon>Linum</taxon>
    </lineage>
</organism>
<accession>A0AAV2CUD4</accession>
<proteinExistence type="predicted"/>
<dbReference type="GO" id="GO:0080030">
    <property type="term" value="F:methyl indole-3-acetate esterase activity"/>
    <property type="evidence" value="ECO:0007669"/>
    <property type="project" value="TreeGrafter"/>
</dbReference>
<feature type="domain" description="AB hydrolase-1" evidence="2">
    <location>
        <begin position="140"/>
        <end position="378"/>
    </location>
</feature>
<sequence>MGNAIRCISGDNEGRKKFSLPSFKGKPAAFLSSLSFQKKNMKDREEKSCETNEDDSIRDISFMSSDRALAAAFVHNHQTNGGYNSLQRTISETVMGPPRKHGPHVQRSSSSSQVLLIDRSIRPQQLVNQGIKVDELEASHFVLVHGGGFGAWCWYKTVALLEEAGFTVDAVNLTGSGPSLSDSNNIYSLAQYVKPLTDVIDKLGQENKVILVGHDLGGACISYAMEQYPLKISKAVFVAATMPFNGQSALDLLSQTQQTDSENLMQKAYIFLYADGKENPATSIDLDKDISRELFFNRSSTRDKALAAVSMRSIPFGPAVEKLTLSEENYGSITRLYIKTLEDHAIPASQQEAMVQSNPPQQVFQIKGSDHAPFFSKPQALHRILVQISQIR</sequence>
<dbReference type="GO" id="GO:0009694">
    <property type="term" value="P:jasmonic acid metabolic process"/>
    <property type="evidence" value="ECO:0007669"/>
    <property type="project" value="TreeGrafter"/>
</dbReference>
<dbReference type="EMBL" id="OZ034814">
    <property type="protein sequence ID" value="CAL1360178.1"/>
    <property type="molecule type" value="Genomic_DNA"/>
</dbReference>
<dbReference type="InterPro" id="IPR045889">
    <property type="entry name" value="MES/HNL"/>
</dbReference>
<evidence type="ECO:0000313" key="3">
    <source>
        <dbReference type="EMBL" id="CAL1360178.1"/>
    </source>
</evidence>
<dbReference type="PANTHER" id="PTHR10992">
    <property type="entry name" value="METHYLESTERASE FAMILY MEMBER"/>
    <property type="match status" value="1"/>
</dbReference>
<dbReference type="InterPro" id="IPR029058">
    <property type="entry name" value="AB_hydrolase_fold"/>
</dbReference>
<dbReference type="InterPro" id="IPR000073">
    <property type="entry name" value="AB_hydrolase_1"/>
</dbReference>
<protein>
    <recommendedName>
        <fullName evidence="2">AB hydrolase-1 domain-containing protein</fullName>
    </recommendedName>
</protein>
<evidence type="ECO:0000259" key="2">
    <source>
        <dbReference type="Pfam" id="PF00561"/>
    </source>
</evidence>
<keyword evidence="4" id="KW-1185">Reference proteome</keyword>
<gene>
    <name evidence="3" type="ORF">LTRI10_LOCUS7629</name>
</gene>
<dbReference type="Pfam" id="PF00561">
    <property type="entry name" value="Abhydrolase_1"/>
    <property type="match status" value="1"/>
</dbReference>
<dbReference type="GO" id="GO:0080031">
    <property type="term" value="F:methyl salicylate esterase activity"/>
    <property type="evidence" value="ECO:0007669"/>
    <property type="project" value="TreeGrafter"/>
</dbReference>
<dbReference type="FunFam" id="3.40.50.1820:FF:000025">
    <property type="entry name" value="putative methylesterase 11, chloroplastic"/>
    <property type="match status" value="1"/>
</dbReference>
<name>A0AAV2CUD4_9ROSI</name>
<evidence type="ECO:0000256" key="1">
    <source>
        <dbReference type="ARBA" id="ARBA00022801"/>
    </source>
</evidence>
<keyword evidence="1" id="KW-0378">Hydrolase</keyword>
<dbReference type="SUPFAM" id="SSF53474">
    <property type="entry name" value="alpha/beta-Hydrolases"/>
    <property type="match status" value="1"/>
</dbReference>
<dbReference type="AlphaFoldDB" id="A0AAV2CUD4"/>